<dbReference type="InterPro" id="IPR011990">
    <property type="entry name" value="TPR-like_helical_dom_sf"/>
</dbReference>
<evidence type="ECO:0000313" key="1">
    <source>
        <dbReference type="EMBL" id="QHM70989.1"/>
    </source>
</evidence>
<proteinExistence type="predicted"/>
<sequence length="434" mass="49235">MREWNPVEQRFVLAHEDWLNFARNRSARLLYWRADEDDRQMIKLYLQVRGEGSCTLIPLTHPFRSANEWLTEATRELIAFYQARQEGARQQGIVADWQPPHNQHDGVVGFFSVARSLMQHHPDIFPGLVFVIQPSHFFAPQQFVDALAQLLSHPFLMTPEGARIRFIVPESAVTPALDKLLHRFPALTQTINGRYQMRSVPGEVVANAGDRGPSGEFRRLYVQLGDTLRNNDMTRMAQIRQQMLDITTEQGWPDQAAVVCLAAGVARLKSGQIPQAQAEYRQALQYARQAREAKNPAGGKLIVNALFGEASVLLKNNELFKAAACYQVAAEQAQQDQDGILAVEGWRMRAWCLDKVGQRDTALDSAMSGLDAGLLIEPEMRAHSGLTLLMQWLPERLGVFSTRRKSLHQKLAQLFGDDWQQQIERRMVSTDREV</sequence>
<organism evidence="1 2">
    <name type="scientific">Mixta intestinalis</name>
    <dbReference type="NCBI Taxonomy" id="1615494"/>
    <lineage>
        <taxon>Bacteria</taxon>
        <taxon>Pseudomonadati</taxon>
        <taxon>Pseudomonadota</taxon>
        <taxon>Gammaproteobacteria</taxon>
        <taxon>Enterobacterales</taxon>
        <taxon>Erwiniaceae</taxon>
        <taxon>Mixta</taxon>
    </lineage>
</organism>
<dbReference type="RefSeq" id="WP_160621014.1">
    <property type="nucleotide sequence ID" value="NZ_CP028271.1"/>
</dbReference>
<gene>
    <name evidence="1" type="ORF">C7M51_01271</name>
</gene>
<dbReference type="AlphaFoldDB" id="A0A6P1PYQ9"/>
<name>A0A6P1PYQ9_9GAMM</name>
<evidence type="ECO:0000313" key="2">
    <source>
        <dbReference type="Proteomes" id="UP000464053"/>
    </source>
</evidence>
<protein>
    <submittedName>
        <fullName evidence="1">Uncharacterized protein</fullName>
    </submittedName>
</protein>
<reference evidence="1 2" key="1">
    <citation type="submission" date="2018-03" db="EMBL/GenBank/DDBJ databases">
        <title>Pantoea intestinalis SRCM103226 isolated form the mealworm.</title>
        <authorList>
            <person name="Jeong D.-Y."/>
            <person name="Kim J.W."/>
        </authorList>
    </citation>
    <scope>NUCLEOTIDE SEQUENCE [LARGE SCALE GENOMIC DNA]</scope>
    <source>
        <strain evidence="1 2">SRCM103226</strain>
    </source>
</reference>
<dbReference type="Proteomes" id="UP000464053">
    <property type="component" value="Chromosome"/>
</dbReference>
<dbReference type="Gene3D" id="1.25.40.10">
    <property type="entry name" value="Tetratricopeptide repeat domain"/>
    <property type="match status" value="1"/>
</dbReference>
<keyword evidence="2" id="KW-1185">Reference proteome</keyword>
<dbReference type="SUPFAM" id="SSF48452">
    <property type="entry name" value="TPR-like"/>
    <property type="match status" value="1"/>
</dbReference>
<accession>A0A6P1PYQ9</accession>
<dbReference type="KEGG" id="mint:C7M51_01271"/>
<dbReference type="EMBL" id="CP028271">
    <property type="protein sequence ID" value="QHM70989.1"/>
    <property type="molecule type" value="Genomic_DNA"/>
</dbReference>
<dbReference type="OrthoDB" id="6637938at2"/>